<evidence type="ECO:0000256" key="2">
    <source>
        <dbReference type="ARBA" id="ARBA00006024"/>
    </source>
</evidence>
<keyword evidence="10" id="KW-0547">Nucleotide-binding</keyword>
<sequence>MTNKQKKLLIRITVALVLFIAAIFIPVKGIFRLALYLIPYAVVGYSVLIKAVKNILHGQIFDENFLMALATVGAFGVGEYPEAVFVMLFYQVGELFESIAVGKSRKSITGLMDLRPDYANVERNGEVLTVSPEEVAVGETLVVRPGEKIPLDGTVIDGSTSINTTALTGEPVPRDVSEGDAVISGCINISGLIKIRADKPYGESTASKILELAENSAANKSKAEGFITKFAKYYTPAVVISALILAVVPPLFDGNWSGWIYKALSFLVISCPCALVISVPLTFFAGMGGASKNGILVKGSVYLEQLASCGTAVFDKTGTLTEGSFRVTAIHPQIIGERQLLETAALSECYSNHPISQSLRGAYGKEIDKSRIAEVAELAGRGVRASVDGRTVWVGNGKLMDEVGADWHECRLGGTVVHVAVADADGKAAYMGHISISDSIKTGSEEALKELKSLGVKKTVMLTGDVKPVADRIASRLPIDEVHAGLLPADKVTEVEKLLKEDGRSGSLVFVGDGVNDAPVLTRADVGVAMGALGSDAAIESADVVIMDDDLRRLSLAVRIARRTLGIVKQNITFSLVVKAVVLILSAVGVFTMWEAVFADVGVMVIAVINAMRAMNQKP</sequence>
<feature type="transmembrane region" description="Helical" evidence="10">
    <location>
        <begin position="233"/>
        <end position="252"/>
    </location>
</feature>
<dbReference type="InterPro" id="IPR051014">
    <property type="entry name" value="Cation_Transport_ATPase_IB"/>
</dbReference>
<dbReference type="SUPFAM" id="SSF81653">
    <property type="entry name" value="Calcium ATPase, transduction domain A"/>
    <property type="match status" value="1"/>
</dbReference>
<dbReference type="InterPro" id="IPR059000">
    <property type="entry name" value="ATPase_P-type_domA"/>
</dbReference>
<dbReference type="GO" id="GO:0016887">
    <property type="term" value="F:ATP hydrolysis activity"/>
    <property type="evidence" value="ECO:0007669"/>
    <property type="project" value="InterPro"/>
</dbReference>
<evidence type="ECO:0000256" key="10">
    <source>
        <dbReference type="RuleBase" id="RU362081"/>
    </source>
</evidence>
<dbReference type="GO" id="GO:0046872">
    <property type="term" value="F:metal ion binding"/>
    <property type="evidence" value="ECO:0007669"/>
    <property type="project" value="UniProtKB-KW"/>
</dbReference>
<dbReference type="PROSITE" id="PS00154">
    <property type="entry name" value="ATPASE_E1_E2"/>
    <property type="match status" value="1"/>
</dbReference>
<dbReference type="SUPFAM" id="SSF81665">
    <property type="entry name" value="Calcium ATPase, transmembrane domain M"/>
    <property type="match status" value="1"/>
</dbReference>
<feature type="transmembrane region" description="Helical" evidence="10">
    <location>
        <begin position="572"/>
        <end position="591"/>
    </location>
</feature>
<evidence type="ECO:0000313" key="13">
    <source>
        <dbReference type="Proteomes" id="UP001139365"/>
    </source>
</evidence>
<dbReference type="GO" id="GO:0005886">
    <property type="term" value="C:plasma membrane"/>
    <property type="evidence" value="ECO:0007669"/>
    <property type="project" value="UniProtKB-SubCell"/>
</dbReference>
<keyword evidence="3 10" id="KW-0812">Transmembrane</keyword>
<feature type="domain" description="P-type ATPase A" evidence="11">
    <location>
        <begin position="114"/>
        <end position="214"/>
    </location>
</feature>
<dbReference type="NCBIfam" id="TIGR01525">
    <property type="entry name" value="ATPase-IB_hvy"/>
    <property type="match status" value="1"/>
</dbReference>
<evidence type="ECO:0000256" key="7">
    <source>
        <dbReference type="ARBA" id="ARBA00023136"/>
    </source>
</evidence>
<dbReference type="Proteomes" id="UP001139365">
    <property type="component" value="Unassembled WGS sequence"/>
</dbReference>
<keyword evidence="5" id="KW-1278">Translocase</keyword>
<evidence type="ECO:0000256" key="8">
    <source>
        <dbReference type="ARBA" id="ARBA00039097"/>
    </source>
</evidence>
<feature type="transmembrane region" description="Helical" evidence="10">
    <location>
        <begin position="33"/>
        <end position="52"/>
    </location>
</feature>
<dbReference type="InterPro" id="IPR023298">
    <property type="entry name" value="ATPase_P-typ_TM_dom_sf"/>
</dbReference>
<dbReference type="NCBIfam" id="TIGR01512">
    <property type="entry name" value="ATPase-IB2_Cd"/>
    <property type="match status" value="1"/>
</dbReference>
<dbReference type="InterPro" id="IPR018303">
    <property type="entry name" value="ATPase_P-typ_P_site"/>
</dbReference>
<dbReference type="SFLD" id="SFLDG00002">
    <property type="entry name" value="C1.7:_P-type_atpase_like"/>
    <property type="match status" value="1"/>
</dbReference>
<dbReference type="GO" id="GO:0016463">
    <property type="term" value="F:P-type zinc transporter activity"/>
    <property type="evidence" value="ECO:0007669"/>
    <property type="project" value="UniProtKB-EC"/>
</dbReference>
<protein>
    <recommendedName>
        <fullName evidence="8">P-type Zn(2+) transporter</fullName>
        <ecNumber evidence="8">7.2.2.12</ecNumber>
    </recommendedName>
</protein>
<dbReference type="InterPro" id="IPR044492">
    <property type="entry name" value="P_typ_ATPase_HD_dom"/>
</dbReference>
<dbReference type="PRINTS" id="PR00120">
    <property type="entry name" value="HATPASE"/>
</dbReference>
<feature type="transmembrane region" description="Helical" evidence="10">
    <location>
        <begin position="9"/>
        <end position="27"/>
    </location>
</feature>
<dbReference type="SFLD" id="SFLDF00027">
    <property type="entry name" value="p-type_atpase"/>
    <property type="match status" value="1"/>
</dbReference>
<dbReference type="EMBL" id="JALEMU010000017">
    <property type="protein sequence ID" value="MCI5754802.1"/>
    <property type="molecule type" value="Genomic_DNA"/>
</dbReference>
<keyword evidence="10" id="KW-0067">ATP-binding</keyword>
<accession>A0AAE3JZB8</accession>
<proteinExistence type="inferred from homology"/>
<dbReference type="NCBIfam" id="TIGR01494">
    <property type="entry name" value="ATPase_P-type"/>
    <property type="match status" value="1"/>
</dbReference>
<evidence type="ECO:0000256" key="4">
    <source>
        <dbReference type="ARBA" id="ARBA00022723"/>
    </source>
</evidence>
<dbReference type="InterPro" id="IPR027256">
    <property type="entry name" value="P-typ_ATPase_IB"/>
</dbReference>
<evidence type="ECO:0000256" key="5">
    <source>
        <dbReference type="ARBA" id="ARBA00022967"/>
    </source>
</evidence>
<dbReference type="Pfam" id="PF00702">
    <property type="entry name" value="Hydrolase"/>
    <property type="match status" value="1"/>
</dbReference>
<name>A0AAE3JZB8_9BACT</name>
<dbReference type="Gene3D" id="3.40.50.1000">
    <property type="entry name" value="HAD superfamily/HAD-like"/>
    <property type="match status" value="1"/>
</dbReference>
<evidence type="ECO:0000259" key="11">
    <source>
        <dbReference type="Pfam" id="PF00122"/>
    </source>
</evidence>
<dbReference type="PANTHER" id="PTHR48085">
    <property type="entry name" value="CADMIUM/ZINC-TRANSPORTING ATPASE HMA2-RELATED"/>
    <property type="match status" value="1"/>
</dbReference>
<dbReference type="Gene3D" id="3.40.1110.10">
    <property type="entry name" value="Calcium-transporting ATPase, cytoplasmic domain N"/>
    <property type="match status" value="1"/>
</dbReference>
<dbReference type="SUPFAM" id="SSF56784">
    <property type="entry name" value="HAD-like"/>
    <property type="match status" value="1"/>
</dbReference>
<dbReference type="EC" id="7.2.2.12" evidence="8"/>
<dbReference type="PANTHER" id="PTHR48085:SF5">
    <property type="entry name" value="CADMIUM_ZINC-TRANSPORTING ATPASE HMA4-RELATED"/>
    <property type="match status" value="1"/>
</dbReference>
<evidence type="ECO:0000256" key="6">
    <source>
        <dbReference type="ARBA" id="ARBA00022989"/>
    </source>
</evidence>
<evidence type="ECO:0000256" key="3">
    <source>
        <dbReference type="ARBA" id="ARBA00022692"/>
    </source>
</evidence>
<dbReference type="PRINTS" id="PR00119">
    <property type="entry name" value="CATATPASE"/>
</dbReference>
<keyword evidence="7 10" id="KW-0472">Membrane</keyword>
<reference evidence="12 13" key="1">
    <citation type="submission" date="2022-03" db="EMBL/GenBank/DDBJ databases">
        <title>Metagenome-assembled genomes from swine fecal metagenomes.</title>
        <authorList>
            <person name="Holman D.B."/>
            <person name="Kommadath A."/>
        </authorList>
    </citation>
    <scope>NUCLEOTIDE SEQUENCE [LARGE SCALE GENOMIC DNA]</scope>
    <source>
        <strain evidence="12">SUG147</strain>
    </source>
</reference>
<dbReference type="InterPro" id="IPR023299">
    <property type="entry name" value="ATPase_P-typ_cyto_dom_N"/>
</dbReference>
<dbReference type="InterPro" id="IPR023214">
    <property type="entry name" value="HAD_sf"/>
</dbReference>
<dbReference type="AlphaFoldDB" id="A0AAE3JZB8"/>
<dbReference type="SFLD" id="SFLDS00003">
    <property type="entry name" value="Haloacid_Dehalogenase"/>
    <property type="match status" value="1"/>
</dbReference>
<dbReference type="GO" id="GO:0015086">
    <property type="term" value="F:cadmium ion transmembrane transporter activity"/>
    <property type="evidence" value="ECO:0007669"/>
    <property type="project" value="TreeGrafter"/>
</dbReference>
<evidence type="ECO:0000256" key="1">
    <source>
        <dbReference type="ARBA" id="ARBA00004370"/>
    </source>
</evidence>
<dbReference type="Pfam" id="PF00122">
    <property type="entry name" value="E1-E2_ATPase"/>
    <property type="match status" value="1"/>
</dbReference>
<comment type="catalytic activity">
    <reaction evidence="9">
        <text>Zn(2+)(in) + ATP + H2O = Zn(2+)(out) + ADP + phosphate + H(+)</text>
        <dbReference type="Rhea" id="RHEA:20621"/>
        <dbReference type="ChEBI" id="CHEBI:15377"/>
        <dbReference type="ChEBI" id="CHEBI:15378"/>
        <dbReference type="ChEBI" id="CHEBI:29105"/>
        <dbReference type="ChEBI" id="CHEBI:30616"/>
        <dbReference type="ChEBI" id="CHEBI:43474"/>
        <dbReference type="ChEBI" id="CHEBI:456216"/>
        <dbReference type="EC" id="7.2.2.12"/>
    </reaction>
</comment>
<gene>
    <name evidence="12" type="primary">cadA</name>
    <name evidence="12" type="ORF">MR241_00725</name>
</gene>
<comment type="subcellular location">
    <subcellularLocation>
        <location evidence="10">Cell membrane</location>
    </subcellularLocation>
    <subcellularLocation>
        <location evidence="1">Membrane</location>
    </subcellularLocation>
</comment>
<evidence type="ECO:0000313" key="12">
    <source>
        <dbReference type="EMBL" id="MCI5754802.1"/>
    </source>
</evidence>
<dbReference type="InterPro" id="IPR008250">
    <property type="entry name" value="ATPase_P-typ_transduc_dom_A_sf"/>
</dbReference>
<evidence type="ECO:0000256" key="9">
    <source>
        <dbReference type="ARBA" id="ARBA00047308"/>
    </source>
</evidence>
<comment type="caution">
    <text evidence="12">The sequence shown here is derived from an EMBL/GenBank/DDBJ whole genome shotgun (WGS) entry which is preliminary data.</text>
</comment>
<dbReference type="InterPro" id="IPR001757">
    <property type="entry name" value="P_typ_ATPase"/>
</dbReference>
<dbReference type="InterPro" id="IPR036412">
    <property type="entry name" value="HAD-like_sf"/>
</dbReference>
<feature type="transmembrane region" description="Helical" evidence="10">
    <location>
        <begin position="264"/>
        <end position="285"/>
    </location>
</feature>
<keyword evidence="10" id="KW-1003">Cell membrane</keyword>
<comment type="similarity">
    <text evidence="2 10">Belongs to the cation transport ATPase (P-type) (TC 3.A.3) family. Type IB subfamily.</text>
</comment>
<keyword evidence="4 10" id="KW-0479">Metal-binding</keyword>
<dbReference type="Gene3D" id="2.70.150.10">
    <property type="entry name" value="Calcium-transporting ATPase, cytoplasmic transduction domain A"/>
    <property type="match status" value="1"/>
</dbReference>
<dbReference type="GO" id="GO:0005524">
    <property type="term" value="F:ATP binding"/>
    <property type="evidence" value="ECO:0007669"/>
    <property type="project" value="UniProtKB-UniRule"/>
</dbReference>
<organism evidence="12 13">
    <name type="scientific">Candidatus Colimorpha enterica</name>
    <dbReference type="NCBI Taxonomy" id="3083063"/>
    <lineage>
        <taxon>Bacteria</taxon>
        <taxon>Pseudomonadati</taxon>
        <taxon>Bacteroidota</taxon>
        <taxon>Bacteroidia</taxon>
        <taxon>Bacteroidales</taxon>
        <taxon>Candidatus Colimorpha</taxon>
    </lineage>
</organism>
<keyword evidence="6 10" id="KW-1133">Transmembrane helix</keyword>